<sequence length="1151" mass="133907">MSGNYNYSNFREWMYKRIDEETGKFSEEFIAGVEQFMTFANSQSLTQSNGGKFFCPCAVCQNDKFLPGTKIWRHIYNRGFMPDYYVWYKHGEEIDIALGTSYVDPTHLSGSDQEVDNEDNYVDMVNDAFRDNVSFENYQQNDSFQNVVDPQRNHSKKFYDLLEGAQNPLYDGCREGQSQLSLAARVLQNKADYNLSEKCVDSVCQMLTDYLPEGNTAIDSHYETEKLMRNLGLPYHAIDVCINNCMIFWKEDEKWEECQFCGAARWKPKDKRRRTKVPYSRMWYLPIADRLKRMYQSKKTAAAMRWHAEHKAKKGEMCHPSDAAEWKNFQDIHPKFAEEPRNVYLGLCTDGFNPFGMSRNHSLWPVILTPYNLPPDMCMNTEYLFLTILNSGPNHPRASLDIFLKPLIGELKELWSTGVEAYDVSLNQNFNLKAVLLWTISDFPAYGMLSGWTTHGKLACPICMEDTKAFYLPNGRKTCWFDCHRRFLPHDHPLRKNRKDFLKGKSAVNEFPPDSLTGEQVYSERLSGVNPPKTSVCGGNGHEKKKPGYGKYHNWHKESIFWELPYWRDLILRHNLDVMHIEKNFFDNIINTLMNVKGKSKDTIKSRLDMAIFCDRPHLHVDTAGQAPFPPYMLDEDEKKRLLECVKHAVKFPDGYASDLANCVDLENNKFSGMKSHDCHVFMERLLPFIFSELLDENVHLALSAVGVFFRDLCSRTLQKNHVQMLKRNIVLIICNLEKIFPPSFFDVMEHLPIHLPYEAELGGPVQYRWMYVHERNFKKLKAKAKNKRFAAGSIVESYINDEIAYFSEHYFADHIQTKSRFTRFHEGEVPVYHVPGVPDIFTHVGRPSGEMQEIWLSEKDYRCAHAYVLRNCDYFQPFERMFEDFLTTKYADLSEKDLSAKRADEYHIWVKDYVSYWSNTHPFPQWVKDIANGPVNKVRTWPIYFTRGFLFHTEKHGEGRKTCNYGVSVKGESYTNASDEADYYGILTDIIQIQYEGSVDLKITLFKCKWYDPLVGRGTRRSNGGIVDVLSSRKYHKYEPFILASQADQVCYIPYPYVKKPKQLWLNVLKVNPRGIISGEYENKEPTLLQQENDDAVLMTTVEDLAVDHLVHARVQPINLDFDVEDVEPDDEFRCNISSSSSDEDAEIPY</sequence>
<dbReference type="GeneID" id="108830849"/>
<dbReference type="PANTHER" id="PTHR10775">
    <property type="entry name" value="OS08G0208400 PROTEIN"/>
    <property type="match status" value="1"/>
</dbReference>
<dbReference type="InterPro" id="IPR029480">
    <property type="entry name" value="Transpos_assoc"/>
</dbReference>
<dbReference type="KEGG" id="rsz:108830849"/>
<dbReference type="OrthoDB" id="1039667at2759"/>
<dbReference type="PANTHER" id="PTHR10775:SF183">
    <property type="entry name" value="TRANSPOSON, EN_SPM-LIKE, TRANSPOSASE-ASSOCIATED DOMAIN PROTEIN-RELATED"/>
    <property type="match status" value="1"/>
</dbReference>
<dbReference type="InterPro" id="IPR025452">
    <property type="entry name" value="DUF4218"/>
</dbReference>
<organism evidence="4 5">
    <name type="scientific">Raphanus sativus</name>
    <name type="common">Radish</name>
    <name type="synonym">Raphanus raphanistrum var. sativus</name>
    <dbReference type="NCBI Taxonomy" id="3726"/>
    <lineage>
        <taxon>Eukaryota</taxon>
        <taxon>Viridiplantae</taxon>
        <taxon>Streptophyta</taxon>
        <taxon>Embryophyta</taxon>
        <taxon>Tracheophyta</taxon>
        <taxon>Spermatophyta</taxon>
        <taxon>Magnoliopsida</taxon>
        <taxon>eudicotyledons</taxon>
        <taxon>Gunneridae</taxon>
        <taxon>Pentapetalae</taxon>
        <taxon>rosids</taxon>
        <taxon>malvids</taxon>
        <taxon>Brassicales</taxon>
        <taxon>Brassicaceae</taxon>
        <taxon>Brassiceae</taxon>
        <taxon>Raphanus</taxon>
    </lineage>
</organism>
<dbReference type="Pfam" id="PF13960">
    <property type="entry name" value="DUF4218"/>
    <property type="match status" value="1"/>
</dbReference>
<dbReference type="Proteomes" id="UP000504610">
    <property type="component" value="Chromosome 4"/>
</dbReference>
<dbReference type="RefSeq" id="XP_056865377.1">
    <property type="nucleotide sequence ID" value="XM_057009397.1"/>
</dbReference>
<feature type="domain" description="DUF4216" evidence="1">
    <location>
        <begin position="992"/>
        <end position="1060"/>
    </location>
</feature>
<reference evidence="5" key="2">
    <citation type="submission" date="2025-08" db="UniProtKB">
        <authorList>
            <consortium name="RefSeq"/>
        </authorList>
    </citation>
    <scope>IDENTIFICATION</scope>
    <source>
        <tissue evidence="5">Leaf</tissue>
    </source>
</reference>
<dbReference type="AlphaFoldDB" id="A0A9W3DNR2"/>
<dbReference type="Pfam" id="PF02992">
    <property type="entry name" value="Transposase_21"/>
    <property type="match status" value="1"/>
</dbReference>
<keyword evidence="4" id="KW-1185">Reference proteome</keyword>
<accession>A0A9W3DNR2</accession>
<evidence type="ECO:0000259" key="3">
    <source>
        <dbReference type="Pfam" id="PF13963"/>
    </source>
</evidence>
<dbReference type="InterPro" id="IPR004242">
    <property type="entry name" value="Transposase_21"/>
</dbReference>
<evidence type="ECO:0000259" key="2">
    <source>
        <dbReference type="Pfam" id="PF13960"/>
    </source>
</evidence>
<evidence type="ECO:0000259" key="1">
    <source>
        <dbReference type="Pfam" id="PF13952"/>
    </source>
</evidence>
<gene>
    <name evidence="5" type="primary">LOC108830849</name>
</gene>
<dbReference type="Pfam" id="PF13952">
    <property type="entry name" value="DUF4216"/>
    <property type="match status" value="1"/>
</dbReference>
<feature type="domain" description="DUF4218" evidence="2">
    <location>
        <begin position="713"/>
        <end position="820"/>
    </location>
</feature>
<evidence type="ECO:0000313" key="4">
    <source>
        <dbReference type="Proteomes" id="UP000504610"/>
    </source>
</evidence>
<name>A0A9W3DNR2_RAPSA</name>
<protein>
    <submittedName>
        <fullName evidence="5">Uncharacterized protein LOC108830849 isoform X1</fullName>
    </submittedName>
</protein>
<dbReference type="Pfam" id="PF13963">
    <property type="entry name" value="Transpos_assoc"/>
    <property type="match status" value="1"/>
</dbReference>
<evidence type="ECO:0000313" key="5">
    <source>
        <dbReference type="RefSeq" id="XP_056865377.1"/>
    </source>
</evidence>
<proteinExistence type="predicted"/>
<reference evidence="4" key="1">
    <citation type="journal article" date="2019" name="Database">
        <title>The radish genome database (RadishGD): an integrated information resource for radish genomics.</title>
        <authorList>
            <person name="Yu H.J."/>
            <person name="Baek S."/>
            <person name="Lee Y.J."/>
            <person name="Cho A."/>
            <person name="Mun J.H."/>
        </authorList>
    </citation>
    <scope>NUCLEOTIDE SEQUENCE [LARGE SCALE GENOMIC DNA]</scope>
    <source>
        <strain evidence="4">cv. WK10039</strain>
    </source>
</reference>
<dbReference type="InterPro" id="IPR025312">
    <property type="entry name" value="DUF4216"/>
</dbReference>
<feature type="domain" description="Transposase-associated" evidence="3">
    <location>
        <begin position="11"/>
        <end position="92"/>
    </location>
</feature>